<name>A0A4Y9ZGL0_9AGAM</name>
<gene>
    <name evidence="2" type="ORF">EWM64_g10280</name>
</gene>
<dbReference type="EMBL" id="SFCI01002593">
    <property type="protein sequence ID" value="TFY73732.1"/>
    <property type="molecule type" value="Genomic_DNA"/>
</dbReference>
<comment type="caution">
    <text evidence="2">The sequence shown here is derived from an EMBL/GenBank/DDBJ whole genome shotgun (WGS) entry which is preliminary data.</text>
</comment>
<accession>A0A4Y9ZGL0</accession>
<reference evidence="2 3" key="1">
    <citation type="submission" date="2019-02" db="EMBL/GenBank/DDBJ databases">
        <title>Genome sequencing of the rare red list fungi Hericium alpestre (H. flagellum).</title>
        <authorList>
            <person name="Buettner E."/>
            <person name="Kellner H."/>
        </authorList>
    </citation>
    <scope>NUCLEOTIDE SEQUENCE [LARGE SCALE GENOMIC DNA]</scope>
    <source>
        <strain evidence="2 3">DSM 108284</strain>
    </source>
</reference>
<proteinExistence type="predicted"/>
<organism evidence="2 3">
    <name type="scientific">Hericium alpestre</name>
    <dbReference type="NCBI Taxonomy" id="135208"/>
    <lineage>
        <taxon>Eukaryota</taxon>
        <taxon>Fungi</taxon>
        <taxon>Dikarya</taxon>
        <taxon>Basidiomycota</taxon>
        <taxon>Agaricomycotina</taxon>
        <taxon>Agaricomycetes</taxon>
        <taxon>Russulales</taxon>
        <taxon>Hericiaceae</taxon>
        <taxon>Hericium</taxon>
    </lineage>
</organism>
<keyword evidence="3" id="KW-1185">Reference proteome</keyword>
<dbReference type="Proteomes" id="UP000298061">
    <property type="component" value="Unassembled WGS sequence"/>
</dbReference>
<sequence>MIATASGSTDVISNPVIMSSSGSVCGSAPGSHSDSVPGPGPGSVSGTAILGSVSHSVVDLVIDSLSGSVIDSLSCSVVKSVSGSVIVQPLSGSAADSLSGSVAASLSGSVAASLSGSVAASVTAAAISGSVADSLSGSPSVPLSSLPSEPGVPSTLQSAQLANLSSCSRLPDDISAGLDLEQCPTAAQDDQNIHPSEVVDKGKGKEVTVPAHVTARIVPKVKNPFARNLFGRDYIIKNPNTTTQQFTQIWDNLDVATKQEYEQKAVKLCSNKAATAAAVNNATAM</sequence>
<feature type="region of interest" description="Disordered" evidence="1">
    <location>
        <begin position="23"/>
        <end position="42"/>
    </location>
</feature>
<feature type="compositionally biased region" description="Low complexity" evidence="1">
    <location>
        <begin position="29"/>
        <end position="42"/>
    </location>
</feature>
<protein>
    <submittedName>
        <fullName evidence="2">Uncharacterized protein</fullName>
    </submittedName>
</protein>
<evidence type="ECO:0000313" key="2">
    <source>
        <dbReference type="EMBL" id="TFY73732.1"/>
    </source>
</evidence>
<evidence type="ECO:0000256" key="1">
    <source>
        <dbReference type="SAM" id="MobiDB-lite"/>
    </source>
</evidence>
<dbReference type="AlphaFoldDB" id="A0A4Y9ZGL0"/>
<evidence type="ECO:0000313" key="3">
    <source>
        <dbReference type="Proteomes" id="UP000298061"/>
    </source>
</evidence>